<dbReference type="WBParaSite" id="nRc.2.0.1.t07903-RA">
    <property type="protein sequence ID" value="nRc.2.0.1.t07903-RA"/>
    <property type="gene ID" value="nRc.2.0.1.g07903"/>
</dbReference>
<reference evidence="2" key="1">
    <citation type="submission" date="2022-11" db="UniProtKB">
        <authorList>
            <consortium name="WormBaseParasite"/>
        </authorList>
    </citation>
    <scope>IDENTIFICATION</scope>
</reference>
<dbReference type="Proteomes" id="UP000887565">
    <property type="component" value="Unplaced"/>
</dbReference>
<organism evidence="1 2">
    <name type="scientific">Romanomermis culicivorax</name>
    <name type="common">Nematode worm</name>
    <dbReference type="NCBI Taxonomy" id="13658"/>
    <lineage>
        <taxon>Eukaryota</taxon>
        <taxon>Metazoa</taxon>
        <taxon>Ecdysozoa</taxon>
        <taxon>Nematoda</taxon>
        <taxon>Enoplea</taxon>
        <taxon>Dorylaimia</taxon>
        <taxon>Mermithida</taxon>
        <taxon>Mermithoidea</taxon>
        <taxon>Mermithidae</taxon>
        <taxon>Romanomermis</taxon>
    </lineage>
</organism>
<protein>
    <submittedName>
        <fullName evidence="2">Sodefrin-like factor</fullName>
    </submittedName>
</protein>
<keyword evidence="1" id="KW-1185">Reference proteome</keyword>
<sequence length="192" mass="21208">MRFEFVEKEIRSFRLDSDVLMQYNWKILFFLLSYVIYQTYGIKCIECNKGDVQDKEPDCNQGPPCEGAYCATSMVHVIFDLAGGKTNKTYQTTKMCMDDDAALESFGVAAGRCGKDDKTAQAYRLTSSLAGDTAGPKIASIRAALCVCNDKDMCNNGIHTSVDRVYAVSSTVGFIPITVRHELCGWSKALTS</sequence>
<accession>A0A915I194</accession>
<proteinExistence type="predicted"/>
<evidence type="ECO:0000313" key="2">
    <source>
        <dbReference type="WBParaSite" id="nRc.2.0.1.t07903-RA"/>
    </source>
</evidence>
<name>A0A915I194_ROMCU</name>
<evidence type="ECO:0000313" key="1">
    <source>
        <dbReference type="Proteomes" id="UP000887565"/>
    </source>
</evidence>
<dbReference type="AlphaFoldDB" id="A0A915I194"/>